<feature type="transmembrane region" description="Helical" evidence="7">
    <location>
        <begin position="6"/>
        <end position="23"/>
    </location>
</feature>
<organism evidence="9 10">
    <name type="scientific">Halalkalibacter suaedae</name>
    <dbReference type="NCBI Taxonomy" id="2822140"/>
    <lineage>
        <taxon>Bacteria</taxon>
        <taxon>Bacillati</taxon>
        <taxon>Bacillota</taxon>
        <taxon>Bacilli</taxon>
        <taxon>Bacillales</taxon>
        <taxon>Bacillaceae</taxon>
        <taxon>Halalkalibacter</taxon>
    </lineage>
</organism>
<keyword evidence="3" id="KW-1003">Cell membrane</keyword>
<dbReference type="EMBL" id="JAGKSQ010000002">
    <property type="protein sequence ID" value="MBP3950837.1"/>
    <property type="molecule type" value="Genomic_DNA"/>
</dbReference>
<feature type="transmembrane region" description="Helical" evidence="7">
    <location>
        <begin position="174"/>
        <end position="193"/>
    </location>
</feature>
<evidence type="ECO:0000256" key="7">
    <source>
        <dbReference type="SAM" id="Phobius"/>
    </source>
</evidence>
<evidence type="ECO:0000256" key="6">
    <source>
        <dbReference type="ARBA" id="ARBA00023136"/>
    </source>
</evidence>
<protein>
    <submittedName>
        <fullName evidence="9">Trimeric intracellular cation channel family protein</fullName>
    </submittedName>
</protein>
<dbReference type="RefSeq" id="WP_210596512.1">
    <property type="nucleotide sequence ID" value="NZ_JAGKSQ010000002.1"/>
</dbReference>
<dbReference type="Pfam" id="PF03458">
    <property type="entry name" value="Gly_transporter"/>
    <property type="match status" value="2"/>
</dbReference>
<evidence type="ECO:0000256" key="1">
    <source>
        <dbReference type="ARBA" id="ARBA00004651"/>
    </source>
</evidence>
<feature type="transmembrane region" description="Helical" evidence="7">
    <location>
        <begin position="35"/>
        <end position="60"/>
    </location>
</feature>
<evidence type="ECO:0000313" key="9">
    <source>
        <dbReference type="EMBL" id="MBP3950837.1"/>
    </source>
</evidence>
<keyword evidence="5 7" id="KW-1133">Transmembrane helix</keyword>
<keyword evidence="10" id="KW-1185">Reference proteome</keyword>
<accession>A0A940WUE6</accession>
<evidence type="ECO:0000256" key="5">
    <source>
        <dbReference type="ARBA" id="ARBA00022989"/>
    </source>
</evidence>
<feature type="transmembrane region" description="Helical" evidence="7">
    <location>
        <begin position="66"/>
        <end position="85"/>
    </location>
</feature>
<feature type="transmembrane region" description="Helical" evidence="7">
    <location>
        <begin position="119"/>
        <end position="139"/>
    </location>
</feature>
<evidence type="ECO:0000256" key="4">
    <source>
        <dbReference type="ARBA" id="ARBA00022692"/>
    </source>
</evidence>
<reference evidence="9" key="1">
    <citation type="submission" date="2021-03" db="EMBL/GenBank/DDBJ databases">
        <title>Bacillus suaedae sp. nov., isolated from Suaeda aralocaspica.</title>
        <authorList>
            <person name="Lei R.F.R."/>
        </authorList>
    </citation>
    <scope>NUCLEOTIDE SEQUENCE</scope>
    <source>
        <strain evidence="9">YZJH907-2</strain>
    </source>
</reference>
<feature type="domain" description="Glycine transporter" evidence="8">
    <location>
        <begin position="95"/>
        <end position="163"/>
    </location>
</feature>
<feature type="domain" description="Glycine transporter" evidence="8">
    <location>
        <begin position="5"/>
        <end position="80"/>
    </location>
</feature>
<dbReference type="Proteomes" id="UP000678228">
    <property type="component" value="Unassembled WGS sequence"/>
</dbReference>
<comment type="similarity">
    <text evidence="2">Belongs to the UPF0126 family.</text>
</comment>
<evidence type="ECO:0000313" key="10">
    <source>
        <dbReference type="Proteomes" id="UP000678228"/>
    </source>
</evidence>
<dbReference type="PANTHER" id="PTHR30506:SF3">
    <property type="entry name" value="UPF0126 INNER MEMBRANE PROTEIN YADS-RELATED"/>
    <property type="match status" value="1"/>
</dbReference>
<comment type="caution">
    <text evidence="9">The sequence shown here is derived from an EMBL/GenBank/DDBJ whole genome shotgun (WGS) entry which is preliminary data.</text>
</comment>
<dbReference type="GO" id="GO:0005886">
    <property type="term" value="C:plasma membrane"/>
    <property type="evidence" value="ECO:0007669"/>
    <property type="project" value="UniProtKB-SubCell"/>
</dbReference>
<dbReference type="PANTHER" id="PTHR30506">
    <property type="entry name" value="INNER MEMBRANE PROTEIN"/>
    <property type="match status" value="1"/>
</dbReference>
<feature type="transmembrane region" description="Helical" evidence="7">
    <location>
        <begin position="151"/>
        <end position="168"/>
    </location>
</feature>
<dbReference type="AlphaFoldDB" id="A0A940WUE6"/>
<keyword evidence="6 7" id="KW-0472">Membrane</keyword>
<comment type="subcellular location">
    <subcellularLocation>
        <location evidence="1">Cell membrane</location>
        <topology evidence="1">Multi-pass membrane protein</topology>
    </subcellularLocation>
</comment>
<proteinExistence type="inferred from homology"/>
<evidence type="ECO:0000256" key="2">
    <source>
        <dbReference type="ARBA" id="ARBA00008193"/>
    </source>
</evidence>
<gene>
    <name evidence="9" type="ORF">J7W16_06785</name>
</gene>
<dbReference type="InterPro" id="IPR005115">
    <property type="entry name" value="Gly_transporter"/>
</dbReference>
<evidence type="ECO:0000259" key="8">
    <source>
        <dbReference type="Pfam" id="PF03458"/>
    </source>
</evidence>
<sequence length="214" mass="23316">MVWDVLNIIGTIAFALSGAMVALDKEIEYDLLGVYTLGFCCAFGGGAVRNLLIGVPISAVWEQGELFIIAFLAITVLFFFPSLLLRHWTKWGQSFDALGLAAFAIQGALYAKAAGLPLIAVITAGALTGTGGGVIRDLLARRQPMIFRSEIYALWAMLAGLLIGLNVFQSDLGLYTLFAIIVVLRLISVRYNWSLPRTPFRSSKPHQPYSKQTS</sequence>
<evidence type="ECO:0000256" key="3">
    <source>
        <dbReference type="ARBA" id="ARBA00022475"/>
    </source>
</evidence>
<name>A0A940WUE6_9BACI</name>
<keyword evidence="4 7" id="KW-0812">Transmembrane</keyword>